<dbReference type="InParanoid" id="A0A1C7N627"/>
<dbReference type="EMBL" id="LUGH01000785">
    <property type="protein sequence ID" value="OBZ82794.1"/>
    <property type="molecule type" value="Genomic_DNA"/>
</dbReference>
<organism evidence="1 2">
    <name type="scientific">Choanephora cucurbitarum</name>
    <dbReference type="NCBI Taxonomy" id="101091"/>
    <lineage>
        <taxon>Eukaryota</taxon>
        <taxon>Fungi</taxon>
        <taxon>Fungi incertae sedis</taxon>
        <taxon>Mucoromycota</taxon>
        <taxon>Mucoromycotina</taxon>
        <taxon>Mucoromycetes</taxon>
        <taxon>Mucorales</taxon>
        <taxon>Mucorineae</taxon>
        <taxon>Choanephoraceae</taxon>
        <taxon>Choanephoroideae</taxon>
        <taxon>Choanephora</taxon>
    </lineage>
</organism>
<evidence type="ECO:0000313" key="2">
    <source>
        <dbReference type="Proteomes" id="UP000093000"/>
    </source>
</evidence>
<keyword evidence="2" id="KW-1185">Reference proteome</keyword>
<evidence type="ECO:0000313" key="1">
    <source>
        <dbReference type="EMBL" id="OBZ82794.1"/>
    </source>
</evidence>
<sequence>MIQKKEGCIEEDIELNIKMRPDNIELITMNRPDNIFMNDNGLSSAIPSSVTSTTRLKTIINNIFVNCEVKSAGTYVSVTSYHEPLWLNC</sequence>
<name>A0A1C7N627_9FUNG</name>
<reference evidence="1 2" key="1">
    <citation type="submission" date="2016-03" db="EMBL/GenBank/DDBJ databases">
        <title>Choanephora cucurbitarum.</title>
        <authorList>
            <person name="Min B."/>
            <person name="Park H."/>
            <person name="Park J.-H."/>
            <person name="Shin H.-D."/>
            <person name="Choi I.-G."/>
        </authorList>
    </citation>
    <scope>NUCLEOTIDE SEQUENCE [LARGE SCALE GENOMIC DNA]</scope>
    <source>
        <strain evidence="1 2">KUS-F28377</strain>
    </source>
</reference>
<dbReference type="Proteomes" id="UP000093000">
    <property type="component" value="Unassembled WGS sequence"/>
</dbReference>
<gene>
    <name evidence="1" type="ORF">A0J61_09156</name>
</gene>
<dbReference type="OrthoDB" id="6621790at2759"/>
<dbReference type="AlphaFoldDB" id="A0A1C7N627"/>
<proteinExistence type="predicted"/>
<accession>A0A1C7N627</accession>
<comment type="caution">
    <text evidence="1">The sequence shown here is derived from an EMBL/GenBank/DDBJ whole genome shotgun (WGS) entry which is preliminary data.</text>
</comment>
<protein>
    <submittedName>
        <fullName evidence="1">Uncharacterized protein</fullName>
    </submittedName>
</protein>